<organism evidence="3 4">
    <name type="scientific">Nocardioides perillae</name>
    <dbReference type="NCBI Taxonomy" id="1119534"/>
    <lineage>
        <taxon>Bacteria</taxon>
        <taxon>Bacillati</taxon>
        <taxon>Actinomycetota</taxon>
        <taxon>Actinomycetes</taxon>
        <taxon>Propionibacteriales</taxon>
        <taxon>Nocardioidaceae</taxon>
        <taxon>Nocardioides</taxon>
    </lineage>
</organism>
<reference evidence="3 4" key="1">
    <citation type="submission" date="2020-07" db="EMBL/GenBank/DDBJ databases">
        <title>Sequencing the genomes of 1000 actinobacteria strains.</title>
        <authorList>
            <person name="Klenk H.-P."/>
        </authorList>
    </citation>
    <scope>NUCLEOTIDE SEQUENCE [LARGE SCALE GENOMIC DNA]</scope>
    <source>
        <strain evidence="3 4">DSM 24552</strain>
    </source>
</reference>
<evidence type="ECO:0000313" key="4">
    <source>
        <dbReference type="Proteomes" id="UP000544110"/>
    </source>
</evidence>
<dbReference type="AlphaFoldDB" id="A0A7Y9RUL9"/>
<protein>
    <recommendedName>
        <fullName evidence="5">DUF4191 domain-containing protein</fullName>
    </recommendedName>
</protein>
<dbReference type="Proteomes" id="UP000544110">
    <property type="component" value="Unassembled WGS sequence"/>
</dbReference>
<gene>
    <name evidence="3" type="ORF">BJ989_001940</name>
</gene>
<evidence type="ECO:0000313" key="3">
    <source>
        <dbReference type="EMBL" id="NYG55636.1"/>
    </source>
</evidence>
<keyword evidence="4" id="KW-1185">Reference proteome</keyword>
<dbReference type="Pfam" id="PF13829">
    <property type="entry name" value="DUF4191"/>
    <property type="match status" value="1"/>
</dbReference>
<dbReference type="RefSeq" id="WP_179518047.1">
    <property type="nucleotide sequence ID" value="NZ_JACCAC010000001.1"/>
</dbReference>
<feature type="region of interest" description="Disordered" evidence="1">
    <location>
        <begin position="211"/>
        <end position="235"/>
    </location>
</feature>
<dbReference type="InterPro" id="IPR025445">
    <property type="entry name" value="DUF4191"/>
</dbReference>
<proteinExistence type="predicted"/>
<name>A0A7Y9RUL9_9ACTN</name>
<sequence>MSTPAPGSDLNRRQQIAQTYRMTKRTDPRIGLWVLGAALLGGLIGWFLFWLLPGSGVVGLVFQVVGAFFGALIGGLVVFGRRAQRAAYAQIEGQRGAAAAALQTLRRGWKVDPVVAFTKQQDVVHRVVGPPGIVLVGEGNHHRLRTLMTAERRKHERVVAETPVHEVVAGSGEGEVPIPKLVRHVQKLGKGVKGPQLTEVLGRLRALDANRSSVPLPKGPVPQNMKGMRQNMRGR</sequence>
<evidence type="ECO:0008006" key="5">
    <source>
        <dbReference type="Google" id="ProtNLM"/>
    </source>
</evidence>
<evidence type="ECO:0000256" key="2">
    <source>
        <dbReference type="SAM" id="Phobius"/>
    </source>
</evidence>
<dbReference type="EMBL" id="JACCAC010000001">
    <property type="protein sequence ID" value="NYG55636.1"/>
    <property type="molecule type" value="Genomic_DNA"/>
</dbReference>
<keyword evidence="2" id="KW-0472">Membrane</keyword>
<evidence type="ECO:0000256" key="1">
    <source>
        <dbReference type="SAM" id="MobiDB-lite"/>
    </source>
</evidence>
<accession>A0A7Y9RUL9</accession>
<feature type="transmembrane region" description="Helical" evidence="2">
    <location>
        <begin position="30"/>
        <end position="51"/>
    </location>
</feature>
<keyword evidence="2" id="KW-1133">Transmembrane helix</keyword>
<keyword evidence="2" id="KW-0812">Transmembrane</keyword>
<comment type="caution">
    <text evidence="3">The sequence shown here is derived from an EMBL/GenBank/DDBJ whole genome shotgun (WGS) entry which is preliminary data.</text>
</comment>
<feature type="transmembrane region" description="Helical" evidence="2">
    <location>
        <begin position="57"/>
        <end position="79"/>
    </location>
</feature>